<proteinExistence type="predicted"/>
<evidence type="ECO:0000256" key="1">
    <source>
        <dbReference type="SAM" id="MobiDB-lite"/>
    </source>
</evidence>
<dbReference type="AlphaFoldDB" id="A0A084GC95"/>
<protein>
    <submittedName>
        <fullName evidence="2">Uncharacterized protein</fullName>
    </submittedName>
</protein>
<dbReference type="Proteomes" id="UP000028545">
    <property type="component" value="Unassembled WGS sequence"/>
</dbReference>
<dbReference type="EMBL" id="JOWA01000086">
    <property type="protein sequence ID" value="KEZ44957.1"/>
    <property type="molecule type" value="Genomic_DNA"/>
</dbReference>
<evidence type="ECO:0000313" key="2">
    <source>
        <dbReference type="EMBL" id="KEZ44957.1"/>
    </source>
</evidence>
<evidence type="ECO:0000313" key="3">
    <source>
        <dbReference type="Proteomes" id="UP000028545"/>
    </source>
</evidence>
<dbReference type="RefSeq" id="XP_016644756.1">
    <property type="nucleotide sequence ID" value="XM_016785380.1"/>
</dbReference>
<gene>
    <name evidence="2" type="ORF">SAPIO_CDS2333</name>
</gene>
<accession>A0A084GC95</accession>
<organism evidence="2 3">
    <name type="scientific">Pseudallescheria apiosperma</name>
    <name type="common">Scedosporium apiospermum</name>
    <dbReference type="NCBI Taxonomy" id="563466"/>
    <lineage>
        <taxon>Eukaryota</taxon>
        <taxon>Fungi</taxon>
        <taxon>Dikarya</taxon>
        <taxon>Ascomycota</taxon>
        <taxon>Pezizomycotina</taxon>
        <taxon>Sordariomycetes</taxon>
        <taxon>Hypocreomycetidae</taxon>
        <taxon>Microascales</taxon>
        <taxon>Microascaceae</taxon>
        <taxon>Scedosporium</taxon>
    </lineage>
</organism>
<keyword evidence="3" id="KW-1185">Reference proteome</keyword>
<comment type="caution">
    <text evidence="2">The sequence shown here is derived from an EMBL/GenBank/DDBJ whole genome shotgun (WGS) entry which is preliminary data.</text>
</comment>
<name>A0A084GC95_PSEDA</name>
<dbReference type="HOGENOM" id="CLU_1062284_0_0_1"/>
<dbReference type="OrthoDB" id="4846517at2759"/>
<feature type="region of interest" description="Disordered" evidence="1">
    <location>
        <begin position="236"/>
        <end position="262"/>
    </location>
</feature>
<dbReference type="VEuPathDB" id="FungiDB:SAPIO_CDS2333"/>
<dbReference type="GeneID" id="27721405"/>
<sequence>MVCAFWQRVDEASWDYYTLRYSRESLGKLATYFHFRFEGRCVLTRPCVLFRYRKTGPGPAAKPISVFPYLGYLHSSEIAGFRLDYLRQRSNNFGLPNPVGKGIQSRRFRKIKPKERHHDPYLVAVLIAMAQEQRSRQRLHKGKKSRKKAYDPNYRFTVHLLMAESNNYDNVNLYTAHPTVAFLERFDFPTQAPPVPTDLDILHRRIPHEPHESFLQRLLQSMEVASDPPIVADTTKLQKDAGVSMEANNGDSNAGTDGNGSD</sequence>
<reference evidence="2 3" key="1">
    <citation type="journal article" date="2014" name="Genome Announc.">
        <title>Draft genome sequence of the pathogenic fungus Scedosporium apiospermum.</title>
        <authorList>
            <person name="Vandeputte P."/>
            <person name="Ghamrawi S."/>
            <person name="Rechenmann M."/>
            <person name="Iltis A."/>
            <person name="Giraud S."/>
            <person name="Fleury M."/>
            <person name="Thornton C."/>
            <person name="Delhaes L."/>
            <person name="Meyer W."/>
            <person name="Papon N."/>
            <person name="Bouchara J.P."/>
        </authorList>
    </citation>
    <scope>NUCLEOTIDE SEQUENCE [LARGE SCALE GENOMIC DNA]</scope>
    <source>
        <strain evidence="2 3">IHEM 14462</strain>
    </source>
</reference>
<dbReference type="KEGG" id="sapo:SAPIO_CDS2333"/>
<feature type="compositionally biased region" description="Polar residues" evidence="1">
    <location>
        <begin position="246"/>
        <end position="256"/>
    </location>
</feature>